<sequence length="182" mass="20265">MRALHPRRIPQLWERRASKTQVKKVSCPEKVQTCWWASSLTRVQECRLDYVQGLVRRTKVSPKSYYDYFQSKVAVRASVGCVKPEWGADVTTNKEKTQTFLWFFGKLRIADSGNTPQLPTNADLPVMVDVIITAKAVGKELARLDIHKAAGTDGVLLALLRPLTDVLAGSPSALIGWVLGKS</sequence>
<dbReference type="Proteomes" id="UP000822476">
    <property type="component" value="Unassembled WGS sequence"/>
</dbReference>
<dbReference type="OrthoDB" id="420076at2759"/>
<name>A0A8S9YPV6_9TREM</name>
<dbReference type="EMBL" id="JTDE01002876">
    <property type="protein sequence ID" value="KAF7256752.1"/>
    <property type="molecule type" value="Genomic_DNA"/>
</dbReference>
<dbReference type="AlphaFoldDB" id="A0A8S9YPV6"/>
<evidence type="ECO:0000313" key="1">
    <source>
        <dbReference type="EMBL" id="KAF7256752.1"/>
    </source>
</evidence>
<proteinExistence type="predicted"/>
<comment type="caution">
    <text evidence="1">The sequence shown here is derived from an EMBL/GenBank/DDBJ whole genome shotgun (WGS) entry which is preliminary data.</text>
</comment>
<accession>A0A8S9YPV6</accession>
<evidence type="ECO:0000313" key="2">
    <source>
        <dbReference type="Proteomes" id="UP000822476"/>
    </source>
</evidence>
<reference evidence="1" key="1">
    <citation type="submission" date="2019-07" db="EMBL/GenBank/DDBJ databases">
        <title>Annotation for the trematode Paragonimus miyazaki's.</title>
        <authorList>
            <person name="Choi Y.-J."/>
        </authorList>
    </citation>
    <scope>NUCLEOTIDE SEQUENCE</scope>
    <source>
        <strain evidence="1">Japan</strain>
    </source>
</reference>
<organism evidence="1 2">
    <name type="scientific">Paragonimus skrjabini miyazakii</name>
    <dbReference type="NCBI Taxonomy" id="59628"/>
    <lineage>
        <taxon>Eukaryota</taxon>
        <taxon>Metazoa</taxon>
        <taxon>Spiralia</taxon>
        <taxon>Lophotrochozoa</taxon>
        <taxon>Platyhelminthes</taxon>
        <taxon>Trematoda</taxon>
        <taxon>Digenea</taxon>
        <taxon>Plagiorchiida</taxon>
        <taxon>Troglotremata</taxon>
        <taxon>Troglotrematidae</taxon>
        <taxon>Paragonimus</taxon>
    </lineage>
</organism>
<gene>
    <name evidence="1" type="ORF">EG68_05806</name>
</gene>
<keyword evidence="2" id="KW-1185">Reference proteome</keyword>
<protein>
    <submittedName>
        <fullName evidence="1">Uncharacterized protein</fullName>
    </submittedName>
</protein>